<feature type="compositionally biased region" description="Polar residues" evidence="5">
    <location>
        <begin position="202"/>
        <end position="213"/>
    </location>
</feature>
<evidence type="ECO:0000256" key="2">
    <source>
        <dbReference type="ARBA" id="ARBA00022679"/>
    </source>
</evidence>
<comment type="caution">
    <text evidence="6">The sequence shown here is derived from an EMBL/GenBank/DDBJ whole genome shotgun (WGS) entry which is preliminary data.</text>
</comment>
<dbReference type="Proteomes" id="UP001498771">
    <property type="component" value="Unassembled WGS sequence"/>
</dbReference>
<evidence type="ECO:0000256" key="4">
    <source>
        <dbReference type="RuleBase" id="RU363090"/>
    </source>
</evidence>
<feature type="region of interest" description="Disordered" evidence="5">
    <location>
        <begin position="38"/>
        <end position="90"/>
    </location>
</feature>
<sequence>MARRENLWYEAVEENHSDLLKFMPKYIGVLNVRHVVDSSSSESESDEQRELSQDELKQLGEQQPHDGPSSLNKDSILNADTPTNVRSSPVVISSASRRRYMPEVLLDDNRHIIPESIYKRYSSSAPEDSADFMPLSAAGDDDNGGTDADNESTISPMAAHSRSKTASSPMSSWGSPPSTTGSTQINRKLQEQVLKEVLGFSSVAQQRQRNSPASSYHKSRRHRSSTSLSSSPMLGPSGPAVSDGEISAEASPRTGPAKESDVLFPIDDILEMPEPGAIATPSSKKTRSSSTSAAPSAFLSAHDLDATAVSTPPPRQLREPMKKKKKQKKKKTRIERFLLLEDLTADMQRPCVLDLKMGTRQYGIDATPAKQASQTAKCASTTSRKLGVRVCGMQVWDACAGDYIYRDKYDGRKLKAGAQVRSCLREFLTGGWSPDSSAASTADAAVLRHIPRILRKLNEIEQIIRRLVGYRLYGSSMLLMYDAENTTRKINLRIIDFAQCVAAGDSALASASCPPRFPDLPDMGYLRGVRTLKRYFFRIGREAASSVGADFRALMDEGRGPAGEVYDYTALVRDIGAGEDDDDDDEQDEDEDGLVSV</sequence>
<feature type="region of interest" description="Disordered" evidence="5">
    <location>
        <begin position="273"/>
        <end position="330"/>
    </location>
</feature>
<evidence type="ECO:0000256" key="1">
    <source>
        <dbReference type="ARBA" id="ARBA00007374"/>
    </source>
</evidence>
<feature type="region of interest" description="Disordered" evidence="5">
    <location>
        <begin position="200"/>
        <end position="260"/>
    </location>
</feature>
<evidence type="ECO:0000313" key="7">
    <source>
        <dbReference type="Proteomes" id="UP001498771"/>
    </source>
</evidence>
<dbReference type="InterPro" id="IPR005522">
    <property type="entry name" value="IPK"/>
</dbReference>
<dbReference type="PANTHER" id="PTHR12400:SF21">
    <property type="entry name" value="KINASE"/>
    <property type="match status" value="1"/>
</dbReference>
<dbReference type="Pfam" id="PF03770">
    <property type="entry name" value="IPK"/>
    <property type="match status" value="1"/>
</dbReference>
<dbReference type="Gene3D" id="3.30.470.160">
    <property type="entry name" value="Inositol polyphosphate kinase"/>
    <property type="match status" value="1"/>
</dbReference>
<reference evidence="6 7" key="1">
    <citation type="submission" date="2024-03" db="EMBL/GenBank/DDBJ databases">
        <title>Genome-scale model development and genomic sequencing of the oleaginous clade Lipomyces.</title>
        <authorList>
            <consortium name="Lawrence Berkeley National Laboratory"/>
            <person name="Czajka J.J."/>
            <person name="Han Y."/>
            <person name="Kim J."/>
            <person name="Mondo S.J."/>
            <person name="Hofstad B.A."/>
            <person name="Robles A."/>
            <person name="Haridas S."/>
            <person name="Riley R."/>
            <person name="LaButti K."/>
            <person name="Pangilinan J."/>
            <person name="Andreopoulos W."/>
            <person name="Lipzen A."/>
            <person name="Yan J."/>
            <person name="Wang M."/>
            <person name="Ng V."/>
            <person name="Grigoriev I.V."/>
            <person name="Spatafora J.W."/>
            <person name="Magnuson J.K."/>
            <person name="Baker S.E."/>
            <person name="Pomraning K.R."/>
        </authorList>
    </citation>
    <scope>NUCLEOTIDE SEQUENCE [LARGE SCALE GENOMIC DNA]</scope>
    <source>
        <strain evidence="6 7">Phaff 52-87</strain>
    </source>
</reference>
<dbReference type="InterPro" id="IPR038286">
    <property type="entry name" value="IPK_sf"/>
</dbReference>
<gene>
    <name evidence="6" type="ORF">BZA70DRAFT_173252</name>
</gene>
<accession>A0ABR1F5J6</accession>
<name>A0ABR1F5J6_9ASCO</name>
<feature type="region of interest" description="Disordered" evidence="5">
    <location>
        <begin position="576"/>
        <end position="597"/>
    </location>
</feature>
<organism evidence="6 7">
    <name type="scientific">Myxozyma melibiosi</name>
    <dbReference type="NCBI Taxonomy" id="54550"/>
    <lineage>
        <taxon>Eukaryota</taxon>
        <taxon>Fungi</taxon>
        <taxon>Dikarya</taxon>
        <taxon>Ascomycota</taxon>
        <taxon>Saccharomycotina</taxon>
        <taxon>Lipomycetes</taxon>
        <taxon>Lipomycetales</taxon>
        <taxon>Lipomycetaceae</taxon>
        <taxon>Myxozyma</taxon>
    </lineage>
</organism>
<feature type="compositionally biased region" description="Low complexity" evidence="5">
    <location>
        <begin position="279"/>
        <end position="297"/>
    </location>
</feature>
<feature type="region of interest" description="Disordered" evidence="5">
    <location>
        <begin position="121"/>
        <end position="184"/>
    </location>
</feature>
<dbReference type="EMBL" id="JBBJBU010000006">
    <property type="protein sequence ID" value="KAK7205095.1"/>
    <property type="molecule type" value="Genomic_DNA"/>
</dbReference>
<comment type="similarity">
    <text evidence="1 4">Belongs to the inositol phosphokinase (IPK) family.</text>
</comment>
<evidence type="ECO:0000256" key="3">
    <source>
        <dbReference type="ARBA" id="ARBA00022777"/>
    </source>
</evidence>
<dbReference type="PANTHER" id="PTHR12400">
    <property type="entry name" value="INOSITOL POLYPHOSPHATE KINASE"/>
    <property type="match status" value="1"/>
</dbReference>
<keyword evidence="7" id="KW-1185">Reference proteome</keyword>
<feature type="compositionally biased region" description="Acidic residues" evidence="5">
    <location>
        <begin position="139"/>
        <end position="150"/>
    </location>
</feature>
<feature type="compositionally biased region" description="Low complexity" evidence="5">
    <location>
        <begin position="167"/>
        <end position="183"/>
    </location>
</feature>
<evidence type="ECO:0000256" key="5">
    <source>
        <dbReference type="SAM" id="MobiDB-lite"/>
    </source>
</evidence>
<proteinExistence type="inferred from homology"/>
<dbReference type="SUPFAM" id="SSF56104">
    <property type="entry name" value="SAICAR synthase-like"/>
    <property type="match status" value="1"/>
</dbReference>
<evidence type="ECO:0000313" key="6">
    <source>
        <dbReference type="EMBL" id="KAK7205095.1"/>
    </source>
</evidence>
<dbReference type="EC" id="2.7.-.-" evidence="4"/>
<keyword evidence="2 4" id="KW-0808">Transferase</keyword>
<feature type="compositionally biased region" description="Basic and acidic residues" evidence="5">
    <location>
        <begin position="46"/>
        <end position="58"/>
    </location>
</feature>
<feature type="compositionally biased region" description="Polar residues" evidence="5">
    <location>
        <begin position="69"/>
        <end position="90"/>
    </location>
</feature>
<keyword evidence="3 4" id="KW-0418">Kinase</keyword>
<dbReference type="RefSeq" id="XP_064768128.1">
    <property type="nucleotide sequence ID" value="XM_064909876.1"/>
</dbReference>
<protein>
    <recommendedName>
        <fullName evidence="4">Kinase</fullName>
        <ecNumber evidence="4">2.7.-.-</ecNumber>
    </recommendedName>
</protein>
<dbReference type="GeneID" id="90035388"/>
<feature type="compositionally biased region" description="Basic residues" evidence="5">
    <location>
        <begin position="321"/>
        <end position="330"/>
    </location>
</feature>
<feature type="compositionally biased region" description="Acidic residues" evidence="5">
    <location>
        <begin position="577"/>
        <end position="597"/>
    </location>
</feature>